<dbReference type="PANTHER" id="PTHR30595:SF6">
    <property type="entry name" value="SCHLAFEN ALBA-2 DOMAIN-CONTAINING PROTEIN"/>
    <property type="match status" value="1"/>
</dbReference>
<dbReference type="RefSeq" id="WP_172275582.1">
    <property type="nucleotide sequence ID" value="NZ_CASGMU010000014.1"/>
</dbReference>
<dbReference type="InterPro" id="IPR036390">
    <property type="entry name" value="WH_DNA-bd_sf"/>
</dbReference>
<keyword evidence="2" id="KW-0804">Transcription</keyword>
<dbReference type="PROSITE" id="PS51000">
    <property type="entry name" value="HTH_DEOR_2"/>
    <property type="match status" value="1"/>
</dbReference>
<dbReference type="Gene3D" id="3.30.950.30">
    <property type="entry name" value="Schlafen, AAA domain"/>
    <property type="match status" value="1"/>
</dbReference>
<dbReference type="InterPro" id="IPR038461">
    <property type="entry name" value="Schlafen_AlbA_2_dom_sf"/>
</dbReference>
<name>A0ABX2AQL4_9BACT</name>
<dbReference type="PANTHER" id="PTHR30595">
    <property type="entry name" value="GLPR-RELATED TRANSCRIPTIONAL REPRESSOR"/>
    <property type="match status" value="1"/>
</dbReference>
<dbReference type="SUPFAM" id="SSF46785">
    <property type="entry name" value="Winged helix' DNA-binding domain"/>
    <property type="match status" value="1"/>
</dbReference>
<protein>
    <submittedName>
        <fullName evidence="4">HTH domain-containing protein</fullName>
    </submittedName>
</protein>
<dbReference type="InterPro" id="IPR038475">
    <property type="entry name" value="RecG_C_sf"/>
</dbReference>
<evidence type="ECO:0000313" key="4">
    <source>
        <dbReference type="EMBL" id="NPD92231.1"/>
    </source>
</evidence>
<dbReference type="Proteomes" id="UP000714420">
    <property type="component" value="Unassembled WGS sequence"/>
</dbReference>
<organism evidence="4 5">
    <name type="scientific">Xylanibacter muris</name>
    <dbReference type="NCBI Taxonomy" id="2736290"/>
    <lineage>
        <taxon>Bacteria</taxon>
        <taxon>Pseudomonadati</taxon>
        <taxon>Bacteroidota</taxon>
        <taxon>Bacteroidia</taxon>
        <taxon>Bacteroidales</taxon>
        <taxon>Prevotellaceae</taxon>
        <taxon>Xylanibacter</taxon>
    </lineage>
</organism>
<evidence type="ECO:0000259" key="3">
    <source>
        <dbReference type="PROSITE" id="PS51000"/>
    </source>
</evidence>
<feature type="domain" description="HTH deoR-type" evidence="3">
    <location>
        <begin position="409"/>
        <end position="464"/>
    </location>
</feature>
<sequence length="474" mass="53498">MFLLIDNIVVIITMDLNTLITECTACDFKLMLEEKKPKSWLKSVSAFANGLGGSLFFGIDNDGIVRGLDDVQHVCETISSKIRDYMDPLPEVEMIPHNIDGLHVLQLKVIAGHYTPYYYVGDGLRIAFVRVGDESLPVTAEQMVRLVLKGSNKTYDSLHTNYKIEDYAFTIIANAFKDRTKQEWDKKYLLSFGLVTSTGYLTNAGALFADDCPLWQSRLYCTRWDGKEKGDAINDAEFTGNILMLLREAMNFVKSNTKKGWEKLPDRRKNKPEYAERAVLEAMVNHFIHRDYTVMGGEVHLDIFDDRLTVTSPGGMYNGMLIQDIDIADVSSERRNPILANVMAQLDYMEKRGSGLTRICNETKALDGYRDELKPIFKSTPTQFQTIIFASSDSSNVGDNVGDVSETKLSERQRKILNIIKESPTITGKQMSETLSVSQRTIERDLSALQKSGILKREGKDNDGFWAIVKNNVN</sequence>
<dbReference type="Pfam" id="PF04326">
    <property type="entry name" value="SLFN_AlbA_2"/>
    <property type="match status" value="1"/>
</dbReference>
<proteinExistence type="predicted"/>
<dbReference type="InterPro" id="IPR013196">
    <property type="entry name" value="HTH_11"/>
</dbReference>
<gene>
    <name evidence="4" type="ORF">HPS56_07705</name>
</gene>
<keyword evidence="1" id="KW-0805">Transcription regulation</keyword>
<evidence type="ECO:0000256" key="1">
    <source>
        <dbReference type="ARBA" id="ARBA00023015"/>
    </source>
</evidence>
<accession>A0ABX2AQL4</accession>
<dbReference type="Pfam" id="PF08279">
    <property type="entry name" value="HTH_11"/>
    <property type="match status" value="1"/>
</dbReference>
<evidence type="ECO:0000256" key="2">
    <source>
        <dbReference type="ARBA" id="ARBA00023163"/>
    </source>
</evidence>
<dbReference type="InterPro" id="IPR036388">
    <property type="entry name" value="WH-like_DNA-bd_sf"/>
</dbReference>
<reference evidence="4 5" key="1">
    <citation type="submission" date="2020-05" db="EMBL/GenBank/DDBJ databases">
        <title>Distinct polysaccharide utilization as determinants for interspecies competition between intestinal Prevotella spp.</title>
        <authorList>
            <person name="Galvez E.J.C."/>
            <person name="Iljazovic A."/>
            <person name="Strowig T."/>
        </authorList>
    </citation>
    <scope>NUCLEOTIDE SEQUENCE [LARGE SCALE GENOMIC DNA]</scope>
    <source>
        <strain evidence="4 5">PMUR</strain>
    </source>
</reference>
<dbReference type="Gene3D" id="3.30.565.60">
    <property type="match status" value="1"/>
</dbReference>
<comment type="caution">
    <text evidence="4">The sequence shown here is derived from an EMBL/GenBank/DDBJ whole genome shotgun (WGS) entry which is preliminary data.</text>
</comment>
<evidence type="ECO:0000313" key="5">
    <source>
        <dbReference type="Proteomes" id="UP000714420"/>
    </source>
</evidence>
<keyword evidence="5" id="KW-1185">Reference proteome</keyword>
<dbReference type="InterPro" id="IPR007421">
    <property type="entry name" value="Schlafen_AlbA_2_dom"/>
</dbReference>
<dbReference type="InterPro" id="IPR001034">
    <property type="entry name" value="DeoR_HTH"/>
</dbReference>
<dbReference type="Pfam" id="PF13749">
    <property type="entry name" value="HATPase_c_4"/>
    <property type="match status" value="1"/>
</dbReference>
<dbReference type="EMBL" id="JABKKF010000006">
    <property type="protein sequence ID" value="NPD92231.1"/>
    <property type="molecule type" value="Genomic_DNA"/>
</dbReference>
<dbReference type="Gene3D" id="1.10.10.10">
    <property type="entry name" value="Winged helix-like DNA-binding domain superfamily/Winged helix DNA-binding domain"/>
    <property type="match status" value="1"/>
</dbReference>
<dbReference type="SMART" id="SM00420">
    <property type="entry name" value="HTH_DEOR"/>
    <property type="match status" value="1"/>
</dbReference>